<feature type="transmembrane region" description="Helical" evidence="10">
    <location>
        <begin position="731"/>
        <end position="752"/>
    </location>
</feature>
<feature type="domain" description="DUF2921" evidence="12">
    <location>
        <begin position="55"/>
        <end position="224"/>
    </location>
</feature>
<accession>A0A6P5U0D3</accession>
<dbReference type="InterPro" id="IPR021319">
    <property type="entry name" value="DUF2921"/>
</dbReference>
<dbReference type="RefSeq" id="XP_021833493.1">
    <property type="nucleotide sequence ID" value="XM_021977801.1"/>
</dbReference>
<dbReference type="PANTHER" id="PTHR33389">
    <property type="entry name" value="FAMILY PROTEIN, PUTATIVE (DUF2921)-RELATED"/>
    <property type="match status" value="1"/>
</dbReference>
<keyword evidence="13" id="KW-1185">Reference proteome</keyword>
<dbReference type="GeneID" id="110773300"/>
<evidence type="ECO:0000256" key="4">
    <source>
        <dbReference type="ARBA" id="ARBA00012483"/>
    </source>
</evidence>
<gene>
    <name evidence="14" type="primary">LOC110773300</name>
</gene>
<dbReference type="KEGG" id="pavi:110773300"/>
<evidence type="ECO:0000256" key="9">
    <source>
        <dbReference type="ARBA" id="ARBA00023136"/>
    </source>
</evidence>
<evidence type="ECO:0000259" key="11">
    <source>
        <dbReference type="Pfam" id="PF11145"/>
    </source>
</evidence>
<organism evidence="13 14">
    <name type="scientific">Prunus avium</name>
    <name type="common">Cherry</name>
    <name type="synonym">Cerasus avium</name>
    <dbReference type="NCBI Taxonomy" id="42229"/>
    <lineage>
        <taxon>Eukaryota</taxon>
        <taxon>Viridiplantae</taxon>
        <taxon>Streptophyta</taxon>
        <taxon>Embryophyta</taxon>
        <taxon>Tracheophyta</taxon>
        <taxon>Spermatophyta</taxon>
        <taxon>Magnoliopsida</taxon>
        <taxon>eudicotyledons</taxon>
        <taxon>Gunneridae</taxon>
        <taxon>Pentapetalae</taxon>
        <taxon>rosids</taxon>
        <taxon>fabids</taxon>
        <taxon>Rosales</taxon>
        <taxon>Rosaceae</taxon>
        <taxon>Amygdaloideae</taxon>
        <taxon>Amygdaleae</taxon>
        <taxon>Prunus</taxon>
    </lineage>
</organism>
<keyword evidence="8 10" id="KW-1133">Transmembrane helix</keyword>
<evidence type="ECO:0000256" key="6">
    <source>
        <dbReference type="ARBA" id="ARBA00022692"/>
    </source>
</evidence>
<evidence type="ECO:0000256" key="2">
    <source>
        <dbReference type="ARBA" id="ARBA00004127"/>
    </source>
</evidence>
<evidence type="ECO:0000313" key="13">
    <source>
        <dbReference type="Proteomes" id="UP000515124"/>
    </source>
</evidence>
<comment type="subcellular location">
    <subcellularLocation>
        <location evidence="2">Endomembrane system</location>
        <topology evidence="2">Multi-pass membrane protein</topology>
    </subcellularLocation>
</comment>
<feature type="domain" description="DUF2921" evidence="12">
    <location>
        <begin position="265"/>
        <end position="417"/>
    </location>
</feature>
<evidence type="ECO:0000259" key="12">
    <source>
        <dbReference type="Pfam" id="PF25333"/>
    </source>
</evidence>
<dbReference type="AlphaFoldDB" id="A0A6P5U0D3"/>
<evidence type="ECO:0000256" key="3">
    <source>
        <dbReference type="ARBA" id="ARBA00004906"/>
    </source>
</evidence>
<dbReference type="Proteomes" id="UP000515124">
    <property type="component" value="Unplaced"/>
</dbReference>
<keyword evidence="5" id="KW-0808">Transferase</keyword>
<reference evidence="14" key="1">
    <citation type="submission" date="2025-08" db="UniProtKB">
        <authorList>
            <consortium name="RefSeq"/>
        </authorList>
    </citation>
    <scope>IDENTIFICATION</scope>
</reference>
<keyword evidence="6 10" id="KW-0812">Transmembrane</keyword>
<proteinExistence type="predicted"/>
<feature type="transmembrane region" description="Helical" evidence="10">
    <location>
        <begin position="687"/>
        <end position="711"/>
    </location>
</feature>
<feature type="domain" description="DUF2921" evidence="12">
    <location>
        <begin position="445"/>
        <end position="630"/>
    </location>
</feature>
<dbReference type="Pfam" id="PF25333">
    <property type="entry name" value="DUF2921_N"/>
    <property type="match status" value="3"/>
</dbReference>
<evidence type="ECO:0000256" key="10">
    <source>
        <dbReference type="SAM" id="Phobius"/>
    </source>
</evidence>
<sequence length="945" mass="105899">MFVSKQMNKEPKCKPSSVITNSLKMWYKLSKLVIFFFVFTISSAASSRFNYQTAYTDHCASFVPESDPKGLVLGPPYQYHTGYYTGGGSGGILSPNSSYQVQKSIDFYTRNIIETNVPGLFKLQGSIRFPRASTYHFEGNSTSNKYGSASHRWSSIRFSLDGFWSQSSGKLCMVGSAYGYLHNVHSVLKLYNFMNSTNVTSMISGTLESLMRSENDPNDFEPISILIFPSMNYQYTLVSNKSENRSSSGGSDDYIPTNSLKMERFCSVLSREVLNHEFDLKYSSGCTSAKNCTPLAVSDLPRVVSLKAIECLEDERSLRVLVEFAESKSLWYRRPFNPNKTLVGEGSWDTKKNQLSVVACQFLDAAGSWNNVRVGNCSTRLSLKFAAIWTIGNTSSFVGHIWSNKTATESGYFEQITFESPQDDIGRVLIPGLKYKYTKMDKVTKLCPRKKAAHDKTNVYPNPFSYEMRFDVSAKNSKGEVAWGSSVPLSVGNQFYQPYLYSTSIASTDEYSVGFASSPVTVSYSNNQSNPYNISYTIRITSYAKLGNLTILNDTQIFAEGIYDETEGSLCMVGCRNLGSKNQQPTNDSVDCDIVVNFQFPPTNQSKKWRLIKGSIKSTRKKSDPLHFESWDLSSASSYLVEERRSIWRMDVEITLVLVSTTLSCVFVALQLFHVKKYPDVLPSISIFMLLILTLGYMIPLMLNFEAMFANSTNRRSVFLGSGGWLEVNEVIVRVITMVAFLLQIRLLQLTWSARSATGTQKELWIMERKTLFVVLLIYVAGALAALLLHTLNWRKSLNDGSITAYPGAGHQQHSHLGTALKSYAGLVLDGFLLPQILLNMFCKSREKALSVSFYIGTTFVRALPHAYDLYRAHNSAHHPLDESYLYASPVADFYSTAWDVIIPFGGLLFAGIIYLQQRFGGLCILPQKLRELGAYEKVPTVTEG</sequence>
<evidence type="ECO:0000256" key="5">
    <source>
        <dbReference type="ARBA" id="ARBA00022679"/>
    </source>
</evidence>
<feature type="domain" description="SWEET-like" evidence="11">
    <location>
        <begin position="644"/>
        <end position="930"/>
    </location>
</feature>
<name>A0A6P5U0D3_PRUAV</name>
<keyword evidence="7" id="KW-0833">Ubl conjugation pathway</keyword>
<dbReference type="InterPro" id="IPR057425">
    <property type="entry name" value="DUF2921_N"/>
</dbReference>
<keyword evidence="9 10" id="KW-0472">Membrane</keyword>
<comment type="pathway">
    <text evidence="3">Protein modification; protein ubiquitination.</text>
</comment>
<dbReference type="Pfam" id="PF11145">
    <property type="entry name" value="DUF2921"/>
    <property type="match status" value="1"/>
</dbReference>
<feature type="transmembrane region" description="Helical" evidence="10">
    <location>
        <begin position="654"/>
        <end position="675"/>
    </location>
</feature>
<feature type="transmembrane region" description="Helical" evidence="10">
    <location>
        <begin position="772"/>
        <end position="792"/>
    </location>
</feature>
<dbReference type="GO" id="GO:0012505">
    <property type="term" value="C:endomembrane system"/>
    <property type="evidence" value="ECO:0007669"/>
    <property type="project" value="UniProtKB-SubCell"/>
</dbReference>
<dbReference type="EC" id="2.3.2.27" evidence="4"/>
<evidence type="ECO:0000256" key="8">
    <source>
        <dbReference type="ARBA" id="ARBA00022989"/>
    </source>
</evidence>
<evidence type="ECO:0000256" key="1">
    <source>
        <dbReference type="ARBA" id="ARBA00000900"/>
    </source>
</evidence>
<dbReference type="PANTHER" id="PTHR33389:SF18">
    <property type="entry name" value="OS01G0677900 PROTEIN"/>
    <property type="match status" value="1"/>
</dbReference>
<protein>
    <recommendedName>
        <fullName evidence="4">RING-type E3 ubiquitin transferase</fullName>
        <ecNumber evidence="4">2.3.2.27</ecNumber>
    </recommendedName>
</protein>
<evidence type="ECO:0000313" key="14">
    <source>
        <dbReference type="RefSeq" id="XP_021833493.1"/>
    </source>
</evidence>
<feature type="transmembrane region" description="Helical" evidence="10">
    <location>
        <begin position="894"/>
        <end position="916"/>
    </location>
</feature>
<dbReference type="GO" id="GO:0061630">
    <property type="term" value="F:ubiquitin protein ligase activity"/>
    <property type="evidence" value="ECO:0007669"/>
    <property type="project" value="UniProtKB-EC"/>
</dbReference>
<comment type="catalytic activity">
    <reaction evidence="1">
        <text>S-ubiquitinyl-[E2 ubiquitin-conjugating enzyme]-L-cysteine + [acceptor protein]-L-lysine = [E2 ubiquitin-conjugating enzyme]-L-cysteine + N(6)-ubiquitinyl-[acceptor protein]-L-lysine.</text>
        <dbReference type="EC" id="2.3.2.27"/>
    </reaction>
</comment>
<evidence type="ECO:0000256" key="7">
    <source>
        <dbReference type="ARBA" id="ARBA00022786"/>
    </source>
</evidence>